<comment type="caution">
    <text evidence="4">The sequence shown here is derived from an EMBL/GenBank/DDBJ whole genome shotgun (WGS) entry which is preliminary data.</text>
</comment>
<dbReference type="GO" id="GO:0044877">
    <property type="term" value="F:protein-containing complex binding"/>
    <property type="evidence" value="ECO:0007669"/>
    <property type="project" value="TreeGrafter"/>
</dbReference>
<dbReference type="GO" id="GO:0005739">
    <property type="term" value="C:mitochondrion"/>
    <property type="evidence" value="ECO:0007669"/>
    <property type="project" value="TreeGrafter"/>
</dbReference>
<evidence type="ECO:0000259" key="3">
    <source>
        <dbReference type="Pfam" id="PF01370"/>
    </source>
</evidence>
<keyword evidence="2" id="KW-0732">Signal</keyword>
<dbReference type="OrthoDB" id="10259101at2759"/>
<keyword evidence="1" id="KW-0472">Membrane</keyword>
<dbReference type="PANTHER" id="PTHR12126">
    <property type="entry name" value="NADH-UBIQUINONE OXIDOREDUCTASE 39 KDA SUBUNIT-RELATED"/>
    <property type="match status" value="1"/>
</dbReference>
<evidence type="ECO:0000256" key="1">
    <source>
        <dbReference type="SAM" id="Phobius"/>
    </source>
</evidence>
<sequence>MNFAAHVITLYCCILNAVLSLTPRVAVFGGSGFVGSEVSRLLVEAGVDLTVISRAGGPRVKQRWTDKCKYIEADMLSSSPSTIPLGEIDIAIACVGHMRPSPNWDGFFGLHYDQQQLELDNGLMTERIVEAAKKARAQRFVFVSLWSLSKYALYGALEGYVLGKIRGEEAARRAFPNASVIVSPHLIVGGKRFGKLGRILRAYTNNPGAKFYNKMMRGMKEKVSDFWPQDAISEIQNTPPSDVTDVARAVVAAALNVTLILSQEDAYSPDGGEVSPPPPDVIDGFFSIVQAAEQASDTTLKAAASTMGRNTKNNTTAAVTLPACDLPSDFVSAPTSHYSPNDGALFGAKPLLFPLAPALSVFGFFVALILESYKHAPPPT</sequence>
<gene>
    <name evidence="4" type="ORF">TrCOL_g10121</name>
</gene>
<keyword evidence="5" id="KW-1185">Reference proteome</keyword>
<dbReference type="InterPro" id="IPR001509">
    <property type="entry name" value="Epimerase_deHydtase"/>
</dbReference>
<protein>
    <recommendedName>
        <fullName evidence="3">NAD-dependent epimerase/dehydratase domain-containing protein</fullName>
    </recommendedName>
</protein>
<feature type="chain" id="PRO_5040947793" description="NAD-dependent epimerase/dehydratase domain-containing protein" evidence="2">
    <location>
        <begin position="21"/>
        <end position="380"/>
    </location>
</feature>
<organism evidence="4 5">
    <name type="scientific">Triparma columacea</name>
    <dbReference type="NCBI Taxonomy" id="722753"/>
    <lineage>
        <taxon>Eukaryota</taxon>
        <taxon>Sar</taxon>
        <taxon>Stramenopiles</taxon>
        <taxon>Ochrophyta</taxon>
        <taxon>Bolidophyceae</taxon>
        <taxon>Parmales</taxon>
        <taxon>Triparmaceae</taxon>
        <taxon>Triparma</taxon>
    </lineage>
</organism>
<dbReference type="InterPro" id="IPR051207">
    <property type="entry name" value="ComplexI_NDUFA9_subunit"/>
</dbReference>
<dbReference type="Pfam" id="PF01370">
    <property type="entry name" value="Epimerase"/>
    <property type="match status" value="1"/>
</dbReference>
<dbReference type="Proteomes" id="UP001165065">
    <property type="component" value="Unassembled WGS sequence"/>
</dbReference>
<feature type="signal peptide" evidence="2">
    <location>
        <begin position="1"/>
        <end position="20"/>
    </location>
</feature>
<reference evidence="5" key="1">
    <citation type="journal article" date="2023" name="Commun. Biol.">
        <title>Genome analysis of Parmales, the sister group of diatoms, reveals the evolutionary specialization of diatoms from phago-mixotrophs to photoautotrophs.</title>
        <authorList>
            <person name="Ban H."/>
            <person name="Sato S."/>
            <person name="Yoshikawa S."/>
            <person name="Yamada K."/>
            <person name="Nakamura Y."/>
            <person name="Ichinomiya M."/>
            <person name="Sato N."/>
            <person name="Blanc-Mathieu R."/>
            <person name="Endo H."/>
            <person name="Kuwata A."/>
            <person name="Ogata H."/>
        </authorList>
    </citation>
    <scope>NUCLEOTIDE SEQUENCE [LARGE SCALE GENOMIC DNA]</scope>
</reference>
<name>A0A9W7GD94_9STRA</name>
<keyword evidence="1" id="KW-0812">Transmembrane</keyword>
<keyword evidence="1" id="KW-1133">Transmembrane helix</keyword>
<proteinExistence type="predicted"/>
<dbReference type="Gene3D" id="3.40.50.720">
    <property type="entry name" value="NAD(P)-binding Rossmann-like Domain"/>
    <property type="match status" value="1"/>
</dbReference>
<dbReference type="PANTHER" id="PTHR12126:SF16">
    <property type="entry name" value="MIOREX COMPLEX COMPONENT 2"/>
    <property type="match status" value="1"/>
</dbReference>
<evidence type="ECO:0000256" key="2">
    <source>
        <dbReference type="SAM" id="SignalP"/>
    </source>
</evidence>
<accession>A0A9W7GD94</accession>
<evidence type="ECO:0000313" key="5">
    <source>
        <dbReference type="Proteomes" id="UP001165065"/>
    </source>
</evidence>
<feature type="transmembrane region" description="Helical" evidence="1">
    <location>
        <begin position="351"/>
        <end position="370"/>
    </location>
</feature>
<feature type="domain" description="NAD-dependent epimerase/dehydratase" evidence="3">
    <location>
        <begin position="26"/>
        <end position="144"/>
    </location>
</feature>
<dbReference type="SUPFAM" id="SSF51735">
    <property type="entry name" value="NAD(P)-binding Rossmann-fold domains"/>
    <property type="match status" value="1"/>
</dbReference>
<evidence type="ECO:0000313" key="4">
    <source>
        <dbReference type="EMBL" id="GMI40768.1"/>
    </source>
</evidence>
<dbReference type="EMBL" id="BRYA01000135">
    <property type="protein sequence ID" value="GMI40768.1"/>
    <property type="molecule type" value="Genomic_DNA"/>
</dbReference>
<dbReference type="InterPro" id="IPR036291">
    <property type="entry name" value="NAD(P)-bd_dom_sf"/>
</dbReference>
<dbReference type="AlphaFoldDB" id="A0A9W7GD94"/>